<reference evidence="4" key="1">
    <citation type="submission" date="2021-12" db="EMBL/GenBank/DDBJ databases">
        <title>Prjna785345.</title>
        <authorList>
            <person name="Rujirawat T."/>
            <person name="Krajaejun T."/>
        </authorList>
    </citation>
    <scope>NUCLEOTIDE SEQUENCE</scope>
    <source>
        <strain evidence="4">Pi057C3</strain>
    </source>
</reference>
<feature type="chain" id="PRO_5042052461" evidence="3">
    <location>
        <begin position="19"/>
        <end position="109"/>
    </location>
</feature>
<dbReference type="EMBL" id="JAKCXM010000227">
    <property type="protein sequence ID" value="KAJ0398124.1"/>
    <property type="molecule type" value="Genomic_DNA"/>
</dbReference>
<feature type="region of interest" description="Disordered" evidence="1">
    <location>
        <begin position="22"/>
        <end position="86"/>
    </location>
</feature>
<keyword evidence="2" id="KW-0472">Membrane</keyword>
<sequence length="109" mass="10356">MIRAFVLAAALAFTAVSAHGSMHGSMAHGESVTHAGSAHTDGSMGGAADKPAAGSMDKSSGDAKAPAAGGKSPVPSPTPTKESSANSAVFSVALPLTAGAVALLAAGQQ</sequence>
<organism evidence="4 5">
    <name type="scientific">Pythium insidiosum</name>
    <name type="common">Pythiosis disease agent</name>
    <dbReference type="NCBI Taxonomy" id="114742"/>
    <lineage>
        <taxon>Eukaryota</taxon>
        <taxon>Sar</taxon>
        <taxon>Stramenopiles</taxon>
        <taxon>Oomycota</taxon>
        <taxon>Peronosporomycetes</taxon>
        <taxon>Pythiales</taxon>
        <taxon>Pythiaceae</taxon>
        <taxon>Pythium</taxon>
    </lineage>
</organism>
<proteinExistence type="predicted"/>
<keyword evidence="2" id="KW-0812">Transmembrane</keyword>
<feature type="transmembrane region" description="Helical" evidence="2">
    <location>
        <begin position="88"/>
        <end position="106"/>
    </location>
</feature>
<evidence type="ECO:0000313" key="4">
    <source>
        <dbReference type="EMBL" id="KAJ0398124.1"/>
    </source>
</evidence>
<evidence type="ECO:0000313" key="5">
    <source>
        <dbReference type="Proteomes" id="UP001209570"/>
    </source>
</evidence>
<dbReference type="AlphaFoldDB" id="A0AAD5LG78"/>
<accession>A0AAD5LG78</accession>
<evidence type="ECO:0000256" key="3">
    <source>
        <dbReference type="SAM" id="SignalP"/>
    </source>
</evidence>
<feature type="signal peptide" evidence="3">
    <location>
        <begin position="1"/>
        <end position="18"/>
    </location>
</feature>
<protein>
    <submittedName>
        <fullName evidence="4">Uncharacterized protein</fullName>
    </submittedName>
</protein>
<name>A0AAD5LG78_PYTIN</name>
<gene>
    <name evidence="4" type="ORF">P43SY_004701</name>
</gene>
<dbReference type="Proteomes" id="UP001209570">
    <property type="component" value="Unassembled WGS sequence"/>
</dbReference>
<evidence type="ECO:0000256" key="1">
    <source>
        <dbReference type="SAM" id="MobiDB-lite"/>
    </source>
</evidence>
<keyword evidence="2" id="KW-1133">Transmembrane helix</keyword>
<keyword evidence="5" id="KW-1185">Reference proteome</keyword>
<evidence type="ECO:0000256" key="2">
    <source>
        <dbReference type="SAM" id="Phobius"/>
    </source>
</evidence>
<comment type="caution">
    <text evidence="4">The sequence shown here is derived from an EMBL/GenBank/DDBJ whole genome shotgun (WGS) entry which is preliminary data.</text>
</comment>
<keyword evidence="3" id="KW-0732">Signal</keyword>